<dbReference type="Pfam" id="PF17853">
    <property type="entry name" value="GGDEF_2"/>
    <property type="match status" value="1"/>
</dbReference>
<dbReference type="InterPro" id="IPR025736">
    <property type="entry name" value="PucR_C-HTH_dom"/>
</dbReference>
<sequence>MRLRALLDTDALGLRLLGGEDELDRTVRGVMTTDLRDPSRYLSGGELVLTGLAWRRDPADSEPFVRLVAGAGVAALAAGEAELGAVPDDLITACARHRLPLFAVHESVAFASITEHVVRQVSGERAGDLAAVVDRHRRMMTSGPAGGGPDVVLDLLGSDLDLRAWVLSPAGRLIAGSKVSGPAPAPDVCAALAAEHLTASRTGRRGPHRVAVGGTTYSLFPVRGNGRTATQSGSRDVRETLLSDWLLAVEADAGDWPAERLDLLQGVTQLIAVERDRRDTARTVRRRLAQEVLELVQTGAPPAEIAARLRVAAPVLLPGLGAAPHWQVVVARVDWAGGEIEGGPVAQALLEEILVDPLLAGPEHSDRIAVAQTGDEAIALVPLPAVSSEHDGSETGILAEELLTAVRDPLSAGLDDDGRLTIGVSAAVHSAEGLRGALEEARHARRVAAARPGRVCAAGHQELASHVLLLPFVPDDVRRAFTARLLDPLRDYDRRHRAELIPTLEAFLECDGSWTRCATRLHLHVNTLRYRVGRIEQLTGRDLSRLEDKLDFFLALRMS</sequence>
<gene>
    <name evidence="5" type="ORF">OHA22_08625</name>
</gene>
<dbReference type="InterPro" id="IPR012914">
    <property type="entry name" value="PucR_dom"/>
</dbReference>
<dbReference type="EMBL" id="CP108222">
    <property type="protein sequence ID" value="WTT15581.1"/>
    <property type="molecule type" value="Genomic_DNA"/>
</dbReference>
<dbReference type="InterPro" id="IPR051448">
    <property type="entry name" value="CdaR-like_regulators"/>
</dbReference>
<protein>
    <submittedName>
        <fullName evidence="5">PucR family transcriptional regulator ligand-binding domain-containing protein</fullName>
    </submittedName>
</protein>
<reference evidence="5" key="1">
    <citation type="submission" date="2022-10" db="EMBL/GenBank/DDBJ databases">
        <title>The complete genomes of actinobacterial strains from the NBC collection.</title>
        <authorList>
            <person name="Joergensen T.S."/>
            <person name="Alvarez Arevalo M."/>
            <person name="Sterndorff E.B."/>
            <person name="Faurdal D."/>
            <person name="Vuksanovic O."/>
            <person name="Mourched A.-S."/>
            <person name="Charusanti P."/>
            <person name="Shaw S."/>
            <person name="Blin K."/>
            <person name="Weber T."/>
        </authorList>
    </citation>
    <scope>NUCLEOTIDE SEQUENCE</scope>
    <source>
        <strain evidence="5">NBC_00093</strain>
    </source>
</reference>
<comment type="similarity">
    <text evidence="1">Belongs to the CdaR family.</text>
</comment>
<dbReference type="PANTHER" id="PTHR33744">
    <property type="entry name" value="CARBOHYDRATE DIACID REGULATOR"/>
    <property type="match status" value="1"/>
</dbReference>
<dbReference type="AlphaFoldDB" id="A0AAU1ZT36"/>
<feature type="domain" description="PucR C-terminal helix-turn-helix" evidence="3">
    <location>
        <begin position="500"/>
        <end position="557"/>
    </location>
</feature>
<evidence type="ECO:0000259" key="4">
    <source>
        <dbReference type="Pfam" id="PF17853"/>
    </source>
</evidence>
<dbReference type="Gene3D" id="1.10.10.2840">
    <property type="entry name" value="PucR C-terminal helix-turn-helix domain"/>
    <property type="match status" value="1"/>
</dbReference>
<evidence type="ECO:0000313" key="5">
    <source>
        <dbReference type="EMBL" id="WTT15581.1"/>
    </source>
</evidence>
<evidence type="ECO:0000259" key="2">
    <source>
        <dbReference type="Pfam" id="PF07905"/>
    </source>
</evidence>
<dbReference type="InterPro" id="IPR042070">
    <property type="entry name" value="PucR_C-HTH_sf"/>
</dbReference>
<dbReference type="PANTHER" id="PTHR33744:SF17">
    <property type="entry name" value="CONSERVED PROTEIN"/>
    <property type="match status" value="1"/>
</dbReference>
<accession>A0AAU1ZT36</accession>
<feature type="domain" description="Purine catabolism PurC-like" evidence="2">
    <location>
        <begin position="6"/>
        <end position="121"/>
    </location>
</feature>
<feature type="domain" description="CdaR GGDEF-like" evidence="4">
    <location>
        <begin position="358"/>
        <end position="447"/>
    </location>
</feature>
<evidence type="ECO:0000259" key="3">
    <source>
        <dbReference type="Pfam" id="PF13556"/>
    </source>
</evidence>
<dbReference type="Pfam" id="PF13556">
    <property type="entry name" value="HTH_30"/>
    <property type="match status" value="1"/>
</dbReference>
<name>A0AAU1ZT36_9ACTN</name>
<organism evidence="5">
    <name type="scientific">Streptomyces sp. NBC_00093</name>
    <dbReference type="NCBI Taxonomy" id="2975649"/>
    <lineage>
        <taxon>Bacteria</taxon>
        <taxon>Bacillati</taxon>
        <taxon>Actinomycetota</taxon>
        <taxon>Actinomycetes</taxon>
        <taxon>Kitasatosporales</taxon>
        <taxon>Streptomycetaceae</taxon>
        <taxon>Streptomyces</taxon>
    </lineage>
</organism>
<dbReference type="InterPro" id="IPR041522">
    <property type="entry name" value="CdaR_GGDEF"/>
</dbReference>
<evidence type="ECO:0000256" key="1">
    <source>
        <dbReference type="ARBA" id="ARBA00006754"/>
    </source>
</evidence>
<proteinExistence type="inferred from homology"/>
<dbReference type="Pfam" id="PF07905">
    <property type="entry name" value="PucR"/>
    <property type="match status" value="1"/>
</dbReference>